<dbReference type="InterPro" id="IPR001357">
    <property type="entry name" value="BRCT_dom"/>
</dbReference>
<dbReference type="AlphaFoldDB" id="A0A9Q1LW23"/>
<dbReference type="Pfam" id="PF14416">
    <property type="entry name" value="PMR5N"/>
    <property type="match status" value="1"/>
</dbReference>
<dbReference type="SUPFAM" id="SSF52113">
    <property type="entry name" value="BRCT domain"/>
    <property type="match status" value="1"/>
</dbReference>
<dbReference type="GO" id="GO:0008270">
    <property type="term" value="F:zinc ion binding"/>
    <property type="evidence" value="ECO:0007669"/>
    <property type="project" value="UniProtKB-KW"/>
</dbReference>
<dbReference type="Proteomes" id="UP001152561">
    <property type="component" value="Unassembled WGS sequence"/>
</dbReference>
<dbReference type="PROSITE" id="PS50172">
    <property type="entry name" value="BRCT"/>
    <property type="match status" value="1"/>
</dbReference>
<dbReference type="InterPro" id="IPR017907">
    <property type="entry name" value="Znf_RING_CS"/>
</dbReference>
<organism evidence="14 15">
    <name type="scientific">Anisodus acutangulus</name>
    <dbReference type="NCBI Taxonomy" id="402998"/>
    <lineage>
        <taxon>Eukaryota</taxon>
        <taxon>Viridiplantae</taxon>
        <taxon>Streptophyta</taxon>
        <taxon>Embryophyta</taxon>
        <taxon>Tracheophyta</taxon>
        <taxon>Spermatophyta</taxon>
        <taxon>Magnoliopsida</taxon>
        <taxon>eudicotyledons</taxon>
        <taxon>Gunneridae</taxon>
        <taxon>Pentapetalae</taxon>
        <taxon>asterids</taxon>
        <taxon>lamiids</taxon>
        <taxon>Solanales</taxon>
        <taxon>Solanaceae</taxon>
        <taxon>Solanoideae</taxon>
        <taxon>Hyoscyameae</taxon>
        <taxon>Anisodus</taxon>
    </lineage>
</organism>
<evidence type="ECO:0000256" key="9">
    <source>
        <dbReference type="ARBA" id="ARBA00023136"/>
    </source>
</evidence>
<dbReference type="PANTHER" id="PTHR47776:SF2">
    <property type="entry name" value="RING-TYPE E3 UBIQUITIN TRANSFERASE BRCA1"/>
    <property type="match status" value="1"/>
</dbReference>
<evidence type="ECO:0000256" key="1">
    <source>
        <dbReference type="ARBA" id="ARBA00004167"/>
    </source>
</evidence>
<feature type="region of interest" description="Disordered" evidence="11">
    <location>
        <begin position="156"/>
        <end position="186"/>
    </location>
</feature>
<dbReference type="InterPro" id="IPR026057">
    <property type="entry name" value="TBL_C"/>
</dbReference>
<evidence type="ECO:0000256" key="2">
    <source>
        <dbReference type="ARBA" id="ARBA00007727"/>
    </source>
</evidence>
<dbReference type="GO" id="GO:0016740">
    <property type="term" value="F:transferase activity"/>
    <property type="evidence" value="ECO:0007669"/>
    <property type="project" value="InterPro"/>
</dbReference>
<keyword evidence="3" id="KW-0812">Transmembrane</keyword>
<dbReference type="InterPro" id="IPR036420">
    <property type="entry name" value="BRCT_dom_sf"/>
</dbReference>
<reference evidence="15" key="1">
    <citation type="journal article" date="2023" name="Proc. Natl. Acad. Sci. U.S.A.">
        <title>Genomic and structural basis for evolution of tropane alkaloid biosynthesis.</title>
        <authorList>
            <person name="Wanga Y.-J."/>
            <person name="Taina T."/>
            <person name="Yua J.-Y."/>
            <person name="Lia J."/>
            <person name="Xua B."/>
            <person name="Chenc J."/>
            <person name="D'Auriad J.C."/>
            <person name="Huanga J.-P."/>
            <person name="Huanga S.-X."/>
        </authorList>
    </citation>
    <scope>NUCLEOTIDE SEQUENCE [LARGE SCALE GENOMIC DNA]</scope>
    <source>
        <strain evidence="15">cv. KIB-2019</strain>
    </source>
</reference>
<gene>
    <name evidence="14" type="ORF">K7X08_017484</name>
</gene>
<evidence type="ECO:0000256" key="5">
    <source>
        <dbReference type="ARBA" id="ARBA00022771"/>
    </source>
</evidence>
<keyword evidence="15" id="KW-1185">Reference proteome</keyword>
<dbReference type="SMART" id="SM00292">
    <property type="entry name" value="BRCT"/>
    <property type="match status" value="1"/>
</dbReference>
<dbReference type="OrthoDB" id="251770at2759"/>
<dbReference type="Pfam" id="PF13639">
    <property type="entry name" value="zf-RING_2"/>
    <property type="match status" value="1"/>
</dbReference>
<dbReference type="SUPFAM" id="SSF57850">
    <property type="entry name" value="RING/U-box"/>
    <property type="match status" value="1"/>
</dbReference>
<evidence type="ECO:0000256" key="3">
    <source>
        <dbReference type="ARBA" id="ARBA00022692"/>
    </source>
</evidence>
<evidence type="ECO:0000259" key="13">
    <source>
        <dbReference type="PROSITE" id="PS50172"/>
    </source>
</evidence>
<dbReference type="InterPro" id="IPR025846">
    <property type="entry name" value="TBL_N"/>
</dbReference>
<dbReference type="SMART" id="SM00184">
    <property type="entry name" value="RING"/>
    <property type="match status" value="1"/>
</dbReference>
<feature type="compositionally biased region" description="Basic and acidic residues" evidence="11">
    <location>
        <begin position="170"/>
        <end position="186"/>
    </location>
</feature>
<keyword evidence="4" id="KW-0479">Metal-binding</keyword>
<dbReference type="Gene3D" id="3.30.40.10">
    <property type="entry name" value="Zinc/RING finger domain, C3HC4 (zinc finger)"/>
    <property type="match status" value="1"/>
</dbReference>
<comment type="similarity">
    <text evidence="2">Belongs to the PC-esterase family. TBL subfamily.</text>
</comment>
<protein>
    <recommendedName>
        <fullName evidence="16">RING-type E3 ubiquitin transferase BRCA1</fullName>
    </recommendedName>
</protein>
<keyword evidence="5 10" id="KW-0863">Zinc-finger</keyword>
<dbReference type="Pfam" id="PF12738">
    <property type="entry name" value="PTCB-BRCT"/>
    <property type="match status" value="1"/>
</dbReference>
<proteinExistence type="inferred from homology"/>
<keyword evidence="6" id="KW-0862">Zinc</keyword>
<dbReference type="InterPro" id="IPR013083">
    <property type="entry name" value="Znf_RING/FYVE/PHD"/>
</dbReference>
<comment type="subcellular location">
    <subcellularLocation>
        <location evidence="1">Membrane</location>
        <topology evidence="1">Single-pass membrane protein</topology>
    </subcellularLocation>
</comment>
<dbReference type="PANTHER" id="PTHR47776">
    <property type="entry name" value="F5A8.9 PROTEIN"/>
    <property type="match status" value="1"/>
</dbReference>
<keyword evidence="9" id="KW-0472">Membrane</keyword>
<evidence type="ECO:0000313" key="15">
    <source>
        <dbReference type="Proteomes" id="UP001152561"/>
    </source>
</evidence>
<evidence type="ECO:0000256" key="7">
    <source>
        <dbReference type="ARBA" id="ARBA00022968"/>
    </source>
</evidence>
<dbReference type="PROSITE" id="PS50089">
    <property type="entry name" value="ZF_RING_2"/>
    <property type="match status" value="1"/>
</dbReference>
<evidence type="ECO:0000256" key="6">
    <source>
        <dbReference type="ARBA" id="ARBA00022833"/>
    </source>
</evidence>
<evidence type="ECO:0000259" key="12">
    <source>
        <dbReference type="PROSITE" id="PS50089"/>
    </source>
</evidence>
<dbReference type="Gene3D" id="3.40.50.10190">
    <property type="entry name" value="BRCT domain"/>
    <property type="match status" value="1"/>
</dbReference>
<evidence type="ECO:0000256" key="10">
    <source>
        <dbReference type="PROSITE-ProRule" id="PRU00175"/>
    </source>
</evidence>
<keyword evidence="8" id="KW-1133">Transmembrane helix</keyword>
<accession>A0A9Q1LW23</accession>
<dbReference type="Pfam" id="PF13839">
    <property type="entry name" value="PC-Esterase"/>
    <property type="match status" value="1"/>
</dbReference>
<evidence type="ECO:0000256" key="4">
    <source>
        <dbReference type="ARBA" id="ARBA00022723"/>
    </source>
</evidence>
<sequence>MEEEDANRRHNKERAMESVIATVSGYHGTERFNLIKLIDKSGASYVGSMNHSITHLVCWRFEGKKYELAKKLKMSIVNHKWVEDCINEGKRLPEAPYTFQCGQELGPLMLDNTLFRETVLLNHSKKPAIHIESEEDFNSWTDSTLLKENLFPEMGKYKDRPRRKSNVNIKNKDHPSSSKFCSDEHSLQGSRRTAIEDLNFPSSASLEPKKRSSEFSETSRRSRRLVKKNISGDLVEIISGSKKQSFRIQARQELETSAQFYNLDVEMPKICVNNRHGSGFNCYQSEPIDLDGIEETEVNRLLDNGDQSLHVEGASSNLTGNRQEPCLAVDEVQNETDNTCKVSTSTTLSCVICWTDFSSSRGVLPCGHRFCFSCIQTWANHMASSRKVSTCPLCKASFVAIRKVHDAIPADQKIYTQTIPDHNPEMDIYILPEGETPRFPSNSSRTPVCCQCSCREPEDLLVKCHLCETLSIHSYCLDPPLFPWTCMHCKDLQRLYRRSCSTEGKNEKIIMSSPQANLITKSDASNHSVAPQASRGGEFESKLLNSTKCVEEALAPPLQARINGTEKCDLFSGDWVENPEGPYYTNNTCFVIQEHQNCMKYGRPDRGFLNWKWKPDACELPKFEAHQFLELVRGKSLAFVGDSVARNHMQSLICLLSRVVYPVDVSNTTNQENRHYEYRDYNFNMSMFWAPYLVKANKTEPNNIYQPFNLYLDEPDESWTTKIQDFDYVIISSGHWFFRPTIFYLNHTLTGCLFCKQPNVTQLTSFFSYQKAFQTAFRAINSLENYKGVTFLRTFAPSHFEDGVWDKGGDCVRTIPFKRNEKVLEDYNLEFYKIQLQELMVAQKEGEKRGLKFRLFDATQPMLLRPDGHPSKYGRWPNPNVTLSNDCVHWCLPGPIDVWSDFLLELLKREEIYR</sequence>
<dbReference type="SUPFAM" id="SSF57903">
    <property type="entry name" value="FYVE/PHD zinc finger"/>
    <property type="match status" value="1"/>
</dbReference>
<feature type="domain" description="RING-type" evidence="12">
    <location>
        <begin position="350"/>
        <end position="395"/>
    </location>
</feature>
<comment type="caution">
    <text evidence="14">The sequence shown here is derived from an EMBL/GenBank/DDBJ whole genome shotgun (WGS) entry which is preliminary data.</text>
</comment>
<name>A0A9Q1LW23_9SOLA</name>
<dbReference type="PROSITE" id="PS00518">
    <property type="entry name" value="ZF_RING_1"/>
    <property type="match status" value="1"/>
</dbReference>
<evidence type="ECO:0008006" key="16">
    <source>
        <dbReference type="Google" id="ProtNLM"/>
    </source>
</evidence>
<dbReference type="GO" id="GO:0016020">
    <property type="term" value="C:membrane"/>
    <property type="evidence" value="ECO:0007669"/>
    <property type="project" value="UniProtKB-SubCell"/>
</dbReference>
<dbReference type="InterPro" id="IPR011011">
    <property type="entry name" value="Znf_FYVE_PHD"/>
</dbReference>
<evidence type="ECO:0000256" key="11">
    <source>
        <dbReference type="SAM" id="MobiDB-lite"/>
    </source>
</evidence>
<dbReference type="InterPro" id="IPR001841">
    <property type="entry name" value="Znf_RING"/>
</dbReference>
<keyword evidence="7" id="KW-0735">Signal-anchor</keyword>
<feature type="domain" description="BRCT" evidence="13">
    <location>
        <begin position="11"/>
        <end position="99"/>
    </location>
</feature>
<evidence type="ECO:0000256" key="8">
    <source>
        <dbReference type="ARBA" id="ARBA00022989"/>
    </source>
</evidence>
<dbReference type="EMBL" id="JAJAGQ010000013">
    <property type="protein sequence ID" value="KAJ8544901.1"/>
    <property type="molecule type" value="Genomic_DNA"/>
</dbReference>
<evidence type="ECO:0000313" key="14">
    <source>
        <dbReference type="EMBL" id="KAJ8544901.1"/>
    </source>
</evidence>